<dbReference type="Proteomes" id="UP000887564">
    <property type="component" value="Unplaced"/>
</dbReference>
<keyword evidence="1" id="KW-1185">Reference proteome</keyword>
<sequence length="278" mass="30638">MIGDRGNIREIADRLIIPTMLSGIETFCRIEVVRVSSRRRAQFGSKHCLRWTSVMSGVHAVDDIPCKETKVSASCSFAKIFFFPGMVALQYQVVAGFSRPLLDSFPSRMVLIRLLIDGDSYRSVGPFCGSLLYSSNLTVASLLTVESRGTNEAGWAFKATAADNDAFGKYICLEGFSSRCLTVIDAEKYGTTPLSVKTTRHEVSILRWQKLNAAEGRLIASVCGQYVDIHSVSVENISTVSTVRVHPLNVTDIDWCAHDANSFVSSLNYVEVAFDIDN</sequence>
<name>A0A914S1W3_PAREQ</name>
<dbReference type="AlphaFoldDB" id="A0A914S1W3"/>
<dbReference type="WBParaSite" id="PEQ_0001231701-mRNA-1">
    <property type="protein sequence ID" value="PEQ_0001231701-mRNA-1"/>
    <property type="gene ID" value="PEQ_0001231701"/>
</dbReference>
<organism evidence="1 2">
    <name type="scientific">Parascaris equorum</name>
    <name type="common">Equine roundworm</name>
    <dbReference type="NCBI Taxonomy" id="6256"/>
    <lineage>
        <taxon>Eukaryota</taxon>
        <taxon>Metazoa</taxon>
        <taxon>Ecdysozoa</taxon>
        <taxon>Nematoda</taxon>
        <taxon>Chromadorea</taxon>
        <taxon>Rhabditida</taxon>
        <taxon>Spirurina</taxon>
        <taxon>Ascaridomorpha</taxon>
        <taxon>Ascaridoidea</taxon>
        <taxon>Ascarididae</taxon>
        <taxon>Parascaris</taxon>
    </lineage>
</organism>
<proteinExistence type="predicted"/>
<protein>
    <submittedName>
        <fullName evidence="2">Uncharacterized protein</fullName>
    </submittedName>
</protein>
<reference evidence="2" key="1">
    <citation type="submission" date="2022-11" db="UniProtKB">
        <authorList>
            <consortium name="WormBaseParasite"/>
        </authorList>
    </citation>
    <scope>IDENTIFICATION</scope>
</reference>
<evidence type="ECO:0000313" key="2">
    <source>
        <dbReference type="WBParaSite" id="PEQ_0001231701-mRNA-1"/>
    </source>
</evidence>
<evidence type="ECO:0000313" key="1">
    <source>
        <dbReference type="Proteomes" id="UP000887564"/>
    </source>
</evidence>
<accession>A0A914S1W3</accession>